<dbReference type="PANTHER" id="PTHR33202">
    <property type="entry name" value="ZINC UPTAKE REGULATION PROTEIN"/>
    <property type="match status" value="1"/>
</dbReference>
<dbReference type="GO" id="GO:0045892">
    <property type="term" value="P:negative regulation of DNA-templated transcription"/>
    <property type="evidence" value="ECO:0007669"/>
    <property type="project" value="TreeGrafter"/>
</dbReference>
<evidence type="ECO:0000256" key="10">
    <source>
        <dbReference type="PIRSR" id="PIRSR602481-1"/>
    </source>
</evidence>
<keyword evidence="9" id="KW-0804">Transcription</keyword>
<dbReference type="GO" id="GO:1900376">
    <property type="term" value="P:regulation of secondary metabolite biosynthetic process"/>
    <property type="evidence" value="ECO:0007669"/>
    <property type="project" value="TreeGrafter"/>
</dbReference>
<dbReference type="GO" id="GO:0003700">
    <property type="term" value="F:DNA-binding transcription factor activity"/>
    <property type="evidence" value="ECO:0007669"/>
    <property type="project" value="InterPro"/>
</dbReference>
<dbReference type="PANTHER" id="PTHR33202:SF7">
    <property type="entry name" value="FERRIC UPTAKE REGULATION PROTEIN"/>
    <property type="match status" value="1"/>
</dbReference>
<feature type="binding site" evidence="11">
    <location>
        <position position="87"/>
    </location>
    <ligand>
        <name>Fe cation</name>
        <dbReference type="ChEBI" id="CHEBI:24875"/>
    </ligand>
</feature>
<dbReference type="OrthoDB" id="8659436at2"/>
<accession>K8EFM0</accession>
<dbReference type="FunFam" id="1.10.10.10:FF:000007">
    <property type="entry name" value="Ferric uptake regulation protein"/>
    <property type="match status" value="1"/>
</dbReference>
<evidence type="ECO:0000256" key="2">
    <source>
        <dbReference type="ARBA" id="ARBA00007957"/>
    </source>
</evidence>
<dbReference type="GO" id="GO:0000976">
    <property type="term" value="F:transcription cis-regulatory region binding"/>
    <property type="evidence" value="ECO:0007669"/>
    <property type="project" value="TreeGrafter"/>
</dbReference>
<evidence type="ECO:0000313" key="13">
    <source>
        <dbReference type="Proteomes" id="UP000009315"/>
    </source>
</evidence>
<dbReference type="STRING" id="1121428.DESHY_110430"/>
<dbReference type="AlphaFoldDB" id="K8EFM0"/>
<comment type="similarity">
    <text evidence="2">Belongs to the Fur family.</text>
</comment>
<keyword evidence="11" id="KW-0408">Iron</keyword>
<dbReference type="GO" id="GO:0005737">
    <property type="term" value="C:cytoplasm"/>
    <property type="evidence" value="ECO:0007669"/>
    <property type="project" value="UniProtKB-SubCell"/>
</dbReference>
<dbReference type="RefSeq" id="WP_008410374.1">
    <property type="nucleotide sequence ID" value="NZ_CAOS01000003.1"/>
</dbReference>
<gene>
    <name evidence="12" type="ORF">DESHY_110430</name>
</gene>
<evidence type="ECO:0000256" key="11">
    <source>
        <dbReference type="PIRSR" id="PIRSR602481-2"/>
    </source>
</evidence>
<comment type="cofactor">
    <cofactor evidence="11">
        <name>Mn(2+)</name>
        <dbReference type="ChEBI" id="CHEBI:29035"/>
    </cofactor>
    <cofactor evidence="11">
        <name>Fe(2+)</name>
        <dbReference type="ChEBI" id="CHEBI:29033"/>
    </cofactor>
    <text evidence="11">Binds 1 Mn(2+) or Fe(2+) ion per subunit.</text>
</comment>
<keyword evidence="5 10" id="KW-0479">Metal-binding</keyword>
<evidence type="ECO:0000256" key="7">
    <source>
        <dbReference type="ARBA" id="ARBA00023015"/>
    </source>
</evidence>
<protein>
    <submittedName>
        <fullName evidence="12">Ferric uptake regulator, Fur family</fullName>
    </submittedName>
</protein>
<evidence type="ECO:0000256" key="4">
    <source>
        <dbReference type="ARBA" id="ARBA00022491"/>
    </source>
</evidence>
<feature type="binding site" evidence="10">
    <location>
        <position position="134"/>
    </location>
    <ligand>
        <name>Zn(2+)</name>
        <dbReference type="ChEBI" id="CHEBI:29105"/>
    </ligand>
</feature>
<evidence type="ECO:0000256" key="8">
    <source>
        <dbReference type="ARBA" id="ARBA00023125"/>
    </source>
</evidence>
<comment type="caution">
    <text evidence="12">The sequence shown here is derived from an EMBL/GenBank/DDBJ whole genome shotgun (WGS) entry which is preliminary data.</text>
</comment>
<keyword evidence="6 10" id="KW-0862">Zinc</keyword>
<dbReference type="eggNOG" id="COG0735">
    <property type="taxonomic scope" value="Bacteria"/>
</dbReference>
<keyword evidence="13" id="KW-1185">Reference proteome</keyword>
<keyword evidence="4" id="KW-0678">Repressor</keyword>
<dbReference type="CDD" id="cd07153">
    <property type="entry name" value="Fur_like"/>
    <property type="match status" value="1"/>
</dbReference>
<name>K8EFM0_9FIRM</name>
<keyword evidence="8" id="KW-0238">DNA-binding</keyword>
<dbReference type="SUPFAM" id="SSF46785">
    <property type="entry name" value="Winged helix' DNA-binding domain"/>
    <property type="match status" value="1"/>
</dbReference>
<evidence type="ECO:0000256" key="5">
    <source>
        <dbReference type="ARBA" id="ARBA00022723"/>
    </source>
</evidence>
<evidence type="ECO:0000256" key="6">
    <source>
        <dbReference type="ARBA" id="ARBA00022833"/>
    </source>
</evidence>
<dbReference type="Gene3D" id="1.10.10.10">
    <property type="entry name" value="Winged helix-like DNA-binding domain superfamily/Winged helix DNA-binding domain"/>
    <property type="match status" value="1"/>
</dbReference>
<feature type="binding site" evidence="10">
    <location>
        <position position="131"/>
    </location>
    <ligand>
        <name>Zn(2+)</name>
        <dbReference type="ChEBI" id="CHEBI:29105"/>
    </ligand>
</feature>
<keyword evidence="7" id="KW-0805">Transcription regulation</keyword>
<evidence type="ECO:0000256" key="9">
    <source>
        <dbReference type="ARBA" id="ARBA00023163"/>
    </source>
</evidence>
<evidence type="ECO:0000256" key="1">
    <source>
        <dbReference type="ARBA" id="ARBA00004496"/>
    </source>
</evidence>
<dbReference type="InterPro" id="IPR036390">
    <property type="entry name" value="WH_DNA-bd_sf"/>
</dbReference>
<organism evidence="12 13">
    <name type="scientific">Desulforamulus hydrothermalis Lam5 = DSM 18033</name>
    <dbReference type="NCBI Taxonomy" id="1121428"/>
    <lineage>
        <taxon>Bacteria</taxon>
        <taxon>Bacillati</taxon>
        <taxon>Bacillota</taxon>
        <taxon>Clostridia</taxon>
        <taxon>Eubacteriales</taxon>
        <taxon>Peptococcaceae</taxon>
        <taxon>Desulforamulus</taxon>
    </lineage>
</organism>
<feature type="binding site" evidence="10">
    <location>
        <position position="93"/>
    </location>
    <ligand>
        <name>Zn(2+)</name>
        <dbReference type="ChEBI" id="CHEBI:29105"/>
    </ligand>
</feature>
<sequence>MNVYLDKLQSSGLKITPQRQEILRVFLESNKHHLSAEEVHSKIVRRYPGLSLDTVYRNLNLLLNLGILSELNFGERKSFFELNKQEHHHHIICTKCGMSQEIDFCPLTYMDSRLVENFEIEKHSFEIFGICANCKDKKQTVETR</sequence>
<feature type="binding site" evidence="11">
    <location>
        <position position="123"/>
    </location>
    <ligand>
        <name>Fe cation</name>
        <dbReference type="ChEBI" id="CHEBI:24875"/>
    </ligand>
</feature>
<keyword evidence="3" id="KW-0963">Cytoplasm</keyword>
<comment type="subcellular location">
    <subcellularLocation>
        <location evidence="1">Cytoplasm</location>
    </subcellularLocation>
</comment>
<dbReference type="InterPro" id="IPR043135">
    <property type="entry name" value="Fur_C"/>
</dbReference>
<evidence type="ECO:0000256" key="3">
    <source>
        <dbReference type="ARBA" id="ARBA00022490"/>
    </source>
</evidence>
<proteinExistence type="inferred from homology"/>
<dbReference type="InterPro" id="IPR002481">
    <property type="entry name" value="FUR"/>
</dbReference>
<comment type="cofactor">
    <cofactor evidence="10">
        <name>Zn(2+)</name>
        <dbReference type="ChEBI" id="CHEBI:29105"/>
    </cofactor>
    <text evidence="10">Binds 1 zinc ion per subunit.</text>
</comment>
<reference evidence="12 13" key="1">
    <citation type="journal article" date="2013" name="Genome Announc.">
        <title>Genome Sequence of the Sulfate-Reducing Bacterium Desulfotomaculum hydrothermale Lam5(T).</title>
        <authorList>
            <person name="Amin O."/>
            <person name="Fardeau M.L."/>
            <person name="Valette O."/>
            <person name="Hirschler-Rea A."/>
            <person name="Barbe V."/>
            <person name="Medigue C."/>
            <person name="Vacherie B."/>
            <person name="Ollivier B."/>
            <person name="Bertin P.N."/>
            <person name="Dolla A."/>
        </authorList>
    </citation>
    <scope>NUCLEOTIDE SEQUENCE [LARGE SCALE GENOMIC DNA]</scope>
    <source>
        <strain evidence="13">Lam5 / DSM 18033</strain>
    </source>
</reference>
<dbReference type="Pfam" id="PF01475">
    <property type="entry name" value="FUR"/>
    <property type="match status" value="1"/>
</dbReference>
<dbReference type="EMBL" id="CAOS01000003">
    <property type="protein sequence ID" value="CCO07486.1"/>
    <property type="molecule type" value="Genomic_DNA"/>
</dbReference>
<dbReference type="InterPro" id="IPR036388">
    <property type="entry name" value="WH-like_DNA-bd_sf"/>
</dbReference>
<dbReference type="Proteomes" id="UP000009315">
    <property type="component" value="Unassembled WGS sequence"/>
</dbReference>
<feature type="binding site" evidence="10">
    <location>
        <position position="96"/>
    </location>
    <ligand>
        <name>Zn(2+)</name>
        <dbReference type="ChEBI" id="CHEBI:29105"/>
    </ligand>
</feature>
<evidence type="ECO:0000313" key="12">
    <source>
        <dbReference type="EMBL" id="CCO07486.1"/>
    </source>
</evidence>
<dbReference type="GO" id="GO:0008270">
    <property type="term" value="F:zinc ion binding"/>
    <property type="evidence" value="ECO:0007669"/>
    <property type="project" value="TreeGrafter"/>
</dbReference>
<dbReference type="Gene3D" id="3.30.1490.190">
    <property type="match status" value="1"/>
</dbReference>